<dbReference type="InterPro" id="IPR042089">
    <property type="entry name" value="Peptidase_M13_dom_2"/>
</dbReference>
<proteinExistence type="predicted"/>
<evidence type="ECO:0000256" key="2">
    <source>
        <dbReference type="ARBA" id="ARBA00022670"/>
    </source>
</evidence>
<dbReference type="EMBL" id="LT906454">
    <property type="protein sequence ID" value="SNV45012.1"/>
    <property type="molecule type" value="Genomic_DNA"/>
</dbReference>
<dbReference type="InterPro" id="IPR018497">
    <property type="entry name" value="Peptidase_M13_C"/>
</dbReference>
<dbReference type="Pfam" id="PF01431">
    <property type="entry name" value="Peptidase_M13"/>
    <property type="match status" value="1"/>
</dbReference>
<dbReference type="PRINTS" id="PR00786">
    <property type="entry name" value="NEPRILYSIN"/>
</dbReference>
<keyword evidence="3" id="KW-0479">Metal-binding</keyword>
<dbReference type="RefSeq" id="WP_095123446.1">
    <property type="nucleotide sequence ID" value="NZ_LT906454.1"/>
</dbReference>
<dbReference type="PANTHER" id="PTHR11733">
    <property type="entry name" value="ZINC METALLOPROTEASE FAMILY M13 NEPRILYSIN-RELATED"/>
    <property type="match status" value="1"/>
</dbReference>
<dbReference type="Proteomes" id="UP000215144">
    <property type="component" value="Chromosome 1"/>
</dbReference>
<feature type="domain" description="Peptidase M13 N-terminal" evidence="8">
    <location>
        <begin position="6"/>
        <end position="381"/>
    </location>
</feature>
<evidence type="ECO:0000256" key="5">
    <source>
        <dbReference type="ARBA" id="ARBA00022833"/>
    </source>
</evidence>
<evidence type="ECO:0000256" key="4">
    <source>
        <dbReference type="ARBA" id="ARBA00022801"/>
    </source>
</evidence>
<dbReference type="EC" id="3.4.24.-" evidence="9"/>
<dbReference type="PANTHER" id="PTHR11733:SF237">
    <property type="entry name" value="NEPRILYSIN-LIKE 4"/>
    <property type="match status" value="1"/>
</dbReference>
<gene>
    <name evidence="9" type="primary">pepO_2</name>
    <name evidence="9" type="ORF">SAMEA4504048_01956</name>
</gene>
<dbReference type="GO" id="GO:0005886">
    <property type="term" value="C:plasma membrane"/>
    <property type="evidence" value="ECO:0007669"/>
    <property type="project" value="TreeGrafter"/>
</dbReference>
<evidence type="ECO:0000256" key="1">
    <source>
        <dbReference type="ARBA" id="ARBA00001947"/>
    </source>
</evidence>
<feature type="domain" description="Peptidase M13 C-terminal" evidence="7">
    <location>
        <begin position="433"/>
        <end position="622"/>
    </location>
</feature>
<protein>
    <submittedName>
        <fullName evidence="9">Endopeptidase O</fullName>
        <ecNumber evidence="9">3.4.24.-</ecNumber>
    </submittedName>
</protein>
<evidence type="ECO:0000313" key="9">
    <source>
        <dbReference type="EMBL" id="SNV45012.1"/>
    </source>
</evidence>
<dbReference type="CDD" id="cd08662">
    <property type="entry name" value="M13"/>
    <property type="match status" value="1"/>
</dbReference>
<dbReference type="GO" id="GO:0004222">
    <property type="term" value="F:metalloendopeptidase activity"/>
    <property type="evidence" value="ECO:0007669"/>
    <property type="project" value="InterPro"/>
</dbReference>
<reference evidence="9 10" key="1">
    <citation type="submission" date="2017-06" db="EMBL/GenBank/DDBJ databases">
        <authorList>
            <consortium name="Pathogen Informatics"/>
        </authorList>
    </citation>
    <scope>NUCLEOTIDE SEQUENCE [LARGE SCALE GENOMIC DNA]</scope>
    <source>
        <strain evidence="9 10">NCTC11291</strain>
    </source>
</reference>
<comment type="cofactor">
    <cofactor evidence="1">
        <name>Zn(2+)</name>
        <dbReference type="ChEBI" id="CHEBI:29105"/>
    </cofactor>
</comment>
<dbReference type="Gene3D" id="3.40.390.10">
    <property type="entry name" value="Collagenase (Catalytic Domain)"/>
    <property type="match status" value="1"/>
</dbReference>
<dbReference type="KEGG" id="saco:SAME_01956"/>
<dbReference type="GO" id="GO:0046872">
    <property type="term" value="F:metal ion binding"/>
    <property type="evidence" value="ECO:0007669"/>
    <property type="project" value="UniProtKB-KW"/>
</dbReference>
<dbReference type="InterPro" id="IPR000718">
    <property type="entry name" value="Peptidase_M13"/>
</dbReference>
<dbReference type="GO" id="GO:0016485">
    <property type="term" value="P:protein processing"/>
    <property type="evidence" value="ECO:0007669"/>
    <property type="project" value="TreeGrafter"/>
</dbReference>
<dbReference type="OrthoDB" id="9775677at2"/>
<dbReference type="PROSITE" id="PS51885">
    <property type="entry name" value="NEPRILYSIN"/>
    <property type="match status" value="1"/>
</dbReference>
<evidence type="ECO:0000259" key="7">
    <source>
        <dbReference type="Pfam" id="PF01431"/>
    </source>
</evidence>
<name>A0A239XEZ4_STRAI</name>
<dbReference type="InterPro" id="IPR008753">
    <property type="entry name" value="Peptidase_M13_N"/>
</dbReference>
<keyword evidence="4 9" id="KW-0378">Hydrolase</keyword>
<keyword evidence="2" id="KW-0645">Protease</keyword>
<accession>A0A239XEZ4</accession>
<keyword evidence="5" id="KW-0862">Zinc</keyword>
<organism evidence="9 10">
    <name type="scientific">Streptococcus acidominimus</name>
    <dbReference type="NCBI Taxonomy" id="1326"/>
    <lineage>
        <taxon>Bacteria</taxon>
        <taxon>Bacillati</taxon>
        <taxon>Bacillota</taxon>
        <taxon>Bacilli</taxon>
        <taxon>Lactobacillales</taxon>
        <taxon>Streptococcaceae</taxon>
        <taxon>Streptococcus</taxon>
    </lineage>
</organism>
<keyword evidence="6" id="KW-0482">Metalloprotease</keyword>
<dbReference type="Gene3D" id="1.10.1380.10">
    <property type="entry name" value="Neutral endopeptidase , domain2"/>
    <property type="match status" value="1"/>
</dbReference>
<sequence length="626" mass="72948">MLDYKKDFFEAINHEWINSKQLGTDQTHIDNFVEVTERVENYLYNEAKKWVSDEDRQPSYLNNFVTLYRQALDFSRRESLGVHPLVSVLNRYRNMSSFDDYISQLSELELLGLPNFLPFYVSPDLEESSKNRVWASAPGLIFSDASLYDEDNEQGKELLKLWGTCQSELLKEAGLSDNEVQDILTKIIELEKFLSSCFQTDWASVEDYKVYEFEEFKKFVPSLLLDNFFSALVGMVPNQIVVTDEHFWKTKAHELYSEKMWENIKAKLLYNVITMYSHCLTEKISELSSRFQNLIMEVKKNVYDKEKEAYGLTQFAIGSDLSYWYSNQILSAKDKSNVERLVNEIIKSYKYQLENSQNLPIGLRQYIVTKLDNLVVQIGGPEMSPHSKIHLSSDKPLLDSVSMILSAVAKSSWDKLLKTNVRDDWEIDSFTVNAYYNAQMNKIVIPAGILQKPFYSSDYSFEKNLARIGFLIAHEISHAFDIDGILFDKFGNRICRESEEDTVYFESLVNRIVSKYAIQGIEKYNIDNWQTLSENIADLAGFACVEKIMLEKSSGNWEDFYSSFASLWRTKQRPEYQDMSILSDTHLPNKLRVNSLLSNSKTFIEFYNLSEKDEMYLDFEEHIQLF</sequence>
<evidence type="ECO:0000256" key="3">
    <source>
        <dbReference type="ARBA" id="ARBA00022723"/>
    </source>
</evidence>
<dbReference type="Pfam" id="PF05649">
    <property type="entry name" value="Peptidase_M13_N"/>
    <property type="match status" value="1"/>
</dbReference>
<dbReference type="AlphaFoldDB" id="A0A239XEZ4"/>
<evidence type="ECO:0000256" key="6">
    <source>
        <dbReference type="ARBA" id="ARBA00023049"/>
    </source>
</evidence>
<dbReference type="SUPFAM" id="SSF55486">
    <property type="entry name" value="Metalloproteases ('zincins'), catalytic domain"/>
    <property type="match status" value="1"/>
</dbReference>
<evidence type="ECO:0000259" key="8">
    <source>
        <dbReference type="Pfam" id="PF05649"/>
    </source>
</evidence>
<dbReference type="InterPro" id="IPR024079">
    <property type="entry name" value="MetalloPept_cat_dom_sf"/>
</dbReference>
<evidence type="ECO:0000313" key="10">
    <source>
        <dbReference type="Proteomes" id="UP000215144"/>
    </source>
</evidence>